<evidence type="ECO:0000313" key="2">
    <source>
        <dbReference type="EMBL" id="TKC94178.1"/>
    </source>
</evidence>
<dbReference type="AlphaFoldDB" id="A0A4U1IJT5"/>
<comment type="caution">
    <text evidence="2">The sequence shown here is derived from an EMBL/GenBank/DDBJ whole genome shotgun (WGS) entry which is preliminary data.</text>
</comment>
<organism evidence="2 3">
    <name type="scientific">Polyangium fumosum</name>
    <dbReference type="NCBI Taxonomy" id="889272"/>
    <lineage>
        <taxon>Bacteria</taxon>
        <taxon>Pseudomonadati</taxon>
        <taxon>Myxococcota</taxon>
        <taxon>Polyangia</taxon>
        <taxon>Polyangiales</taxon>
        <taxon>Polyangiaceae</taxon>
        <taxon>Polyangium</taxon>
    </lineage>
</organism>
<dbReference type="Proteomes" id="UP000309215">
    <property type="component" value="Unassembled WGS sequence"/>
</dbReference>
<name>A0A4U1IJT5_9BACT</name>
<evidence type="ECO:0000313" key="3">
    <source>
        <dbReference type="Proteomes" id="UP000309215"/>
    </source>
</evidence>
<sequence>MPGPAIDGQTYGNQAPPARVPVASYHAAPVVTPLPPAAVYSPGATPMPGAATPLPPSARAAQAAGKAISHAMLAGVEGTRQIGNLGQKFLGMADDVDAALYGKRALVVNGVAFFTVAVTAIEEWIHPRAPFGMTITTGLFSFLLFVLFVARLGALRDDDGNWSLGLVADRLRSAGTALREGLSAFGNASGPQRAAALGKCLVGLSLVGLALRNIVVLLVIIADELFDASIGTAQSLDETMMFAGMVTLALGAVCWLLGWWSIHSSPEAQRLQPNAAERDHLVAAARGLPILIDCTDKARALELAGRSGHPVLEALIKVLVTWQPRGAEKEADYQASLHRKLRRDLPGANPERERPIGDRASGIRGRADLVVSDSVLIEMKKGLTTTTAQRAVGQIQMYLRAWNRGPVMLLVCDTDPTTQPFLVKEMEELRRSRQAPVVMVFAGRR</sequence>
<feature type="transmembrane region" description="Helical" evidence="1">
    <location>
        <begin position="242"/>
        <end position="262"/>
    </location>
</feature>
<reference evidence="2 3" key="1">
    <citation type="submission" date="2019-04" db="EMBL/GenBank/DDBJ databases">
        <authorList>
            <person name="Li Y."/>
            <person name="Wang J."/>
        </authorList>
    </citation>
    <scope>NUCLEOTIDE SEQUENCE [LARGE SCALE GENOMIC DNA]</scope>
    <source>
        <strain evidence="2 3">DSM 14668</strain>
    </source>
</reference>
<keyword evidence="1" id="KW-1133">Transmembrane helix</keyword>
<gene>
    <name evidence="2" type="ORF">E8A74_48440</name>
</gene>
<accession>A0A4U1IJT5</accession>
<evidence type="ECO:0000256" key="1">
    <source>
        <dbReference type="SAM" id="Phobius"/>
    </source>
</evidence>
<proteinExistence type="predicted"/>
<protein>
    <submittedName>
        <fullName evidence="2">Uncharacterized protein</fullName>
    </submittedName>
</protein>
<keyword evidence="1" id="KW-0812">Transmembrane</keyword>
<dbReference type="EMBL" id="SSMQ01000110">
    <property type="protein sequence ID" value="TKC94178.1"/>
    <property type="molecule type" value="Genomic_DNA"/>
</dbReference>
<feature type="transmembrane region" description="Helical" evidence="1">
    <location>
        <begin position="106"/>
        <end position="125"/>
    </location>
</feature>
<feature type="transmembrane region" description="Helical" evidence="1">
    <location>
        <begin position="201"/>
        <end position="222"/>
    </location>
</feature>
<feature type="transmembrane region" description="Helical" evidence="1">
    <location>
        <begin position="131"/>
        <end position="150"/>
    </location>
</feature>
<keyword evidence="1" id="KW-0472">Membrane</keyword>
<keyword evidence="3" id="KW-1185">Reference proteome</keyword>